<accession>A0AAP0GUL5</accession>
<evidence type="ECO:0000313" key="5">
    <source>
        <dbReference type="Proteomes" id="UP001408789"/>
    </source>
</evidence>
<dbReference type="InterPro" id="IPR023213">
    <property type="entry name" value="CAT-like_dom_sf"/>
</dbReference>
<dbReference type="GO" id="GO:0016746">
    <property type="term" value="F:acyltransferase activity"/>
    <property type="evidence" value="ECO:0007669"/>
    <property type="project" value="UniProtKB-KW"/>
</dbReference>
<evidence type="ECO:0000313" key="4">
    <source>
        <dbReference type="EMBL" id="KAK9061079.1"/>
    </source>
</evidence>
<protein>
    <recommendedName>
        <fullName evidence="6">Transferase, Chloramphenicol acetyltransferase-like domain protein</fullName>
    </recommendedName>
</protein>
<dbReference type="Gene3D" id="3.30.559.10">
    <property type="entry name" value="Chloramphenicol acetyltransferase-like domain"/>
    <property type="match status" value="2"/>
</dbReference>
<dbReference type="PANTHER" id="PTHR31623:SF70">
    <property type="entry name" value="TRANSFERASE, CHLORAMPHENICOL ACETYLTRANSFERASE-LIKE DOMAIN PROTEIN"/>
    <property type="match status" value="1"/>
</dbReference>
<reference evidence="4 5" key="1">
    <citation type="submission" date="2024-04" db="EMBL/GenBank/DDBJ databases">
        <title>The reference genome of an endangered Asteraceae, Deinandra increscens subsp. villosa, native to the Central Coast of California.</title>
        <authorList>
            <person name="Guilliams M."/>
            <person name="Hasenstab-Lehman K."/>
            <person name="Meyer R."/>
            <person name="Mcevoy S."/>
        </authorList>
    </citation>
    <scope>NUCLEOTIDE SEQUENCE [LARGE SCALE GENOMIC DNA]</scope>
    <source>
        <tissue evidence="4">Leaf</tissue>
    </source>
</reference>
<sequence>MGFSIKIEKQSSKFVKPFVPTPSTLFHYKLGFIDELVPAAIDVGVVLFFSINSNNHNPNLFVQLERSLGKTLTQFYPLAGRYVDNTPSIDCTDCGAEFIRAKVNIKLEDFLVSEGNAKFIDEFIPSKIGSTLQQSDPLLAAQVTTFECGSVAIGVSATHKIVDASTLSTLINEWAVTNRKGNEIESTGPHFNSSLLFPARGLSSSPMQHMDSDILSKYTRKKLSFSESVISSMKAKRNKLSPRRWSKVQIASAIIWKTFVDADFAIHNFQRESILIQPVNLRGKMASLISKTSCGNLWGSCLTQCKTLDTTEELVDRLSDSVKKSVTNFSLGNHNQEEGQAMVLNSLLNTKNIRESTNAVFLTSWCKFPFYEADFGFGKPIWAAPGMIPINHSVYLMDDAEGNGVEAYVFLELKYVPFFEEALQQVNAFAT</sequence>
<evidence type="ECO:0000256" key="3">
    <source>
        <dbReference type="ARBA" id="ARBA00023315"/>
    </source>
</evidence>
<comment type="caution">
    <text evidence="4">The sequence shown here is derived from an EMBL/GenBank/DDBJ whole genome shotgun (WGS) entry which is preliminary data.</text>
</comment>
<dbReference type="Proteomes" id="UP001408789">
    <property type="component" value="Unassembled WGS sequence"/>
</dbReference>
<dbReference type="EMBL" id="JBCNJP010000019">
    <property type="protein sequence ID" value="KAK9061079.1"/>
    <property type="molecule type" value="Genomic_DNA"/>
</dbReference>
<organism evidence="4 5">
    <name type="scientific">Deinandra increscens subsp. villosa</name>
    <dbReference type="NCBI Taxonomy" id="3103831"/>
    <lineage>
        <taxon>Eukaryota</taxon>
        <taxon>Viridiplantae</taxon>
        <taxon>Streptophyta</taxon>
        <taxon>Embryophyta</taxon>
        <taxon>Tracheophyta</taxon>
        <taxon>Spermatophyta</taxon>
        <taxon>Magnoliopsida</taxon>
        <taxon>eudicotyledons</taxon>
        <taxon>Gunneridae</taxon>
        <taxon>Pentapetalae</taxon>
        <taxon>asterids</taxon>
        <taxon>campanulids</taxon>
        <taxon>Asterales</taxon>
        <taxon>Asteraceae</taxon>
        <taxon>Asteroideae</taxon>
        <taxon>Heliantheae alliance</taxon>
        <taxon>Madieae</taxon>
        <taxon>Madiinae</taxon>
        <taxon>Deinandra</taxon>
    </lineage>
</organism>
<evidence type="ECO:0008006" key="6">
    <source>
        <dbReference type="Google" id="ProtNLM"/>
    </source>
</evidence>
<comment type="similarity">
    <text evidence="1">Belongs to the plant acyltransferase family.</text>
</comment>
<proteinExistence type="inferred from homology"/>
<keyword evidence="3" id="KW-0012">Acyltransferase</keyword>
<gene>
    <name evidence="4" type="ORF">SSX86_018259</name>
</gene>
<evidence type="ECO:0000256" key="1">
    <source>
        <dbReference type="ARBA" id="ARBA00009861"/>
    </source>
</evidence>
<dbReference type="PANTHER" id="PTHR31623">
    <property type="entry name" value="F21J9.9"/>
    <property type="match status" value="1"/>
</dbReference>
<keyword evidence="5" id="KW-1185">Reference proteome</keyword>
<dbReference type="AlphaFoldDB" id="A0AAP0GUL5"/>
<name>A0AAP0GUL5_9ASTR</name>
<keyword evidence="2" id="KW-0808">Transferase</keyword>
<dbReference type="Pfam" id="PF02458">
    <property type="entry name" value="Transferase"/>
    <property type="match status" value="1"/>
</dbReference>
<evidence type="ECO:0000256" key="2">
    <source>
        <dbReference type="ARBA" id="ARBA00022679"/>
    </source>
</evidence>